<evidence type="ECO:0000313" key="13">
    <source>
        <dbReference type="Ensembl" id="ENSCSRP00000026189.1"/>
    </source>
</evidence>
<comment type="cofactor">
    <cofactor evidence="1">
        <name>Zn(2+)</name>
        <dbReference type="ChEBI" id="CHEBI:29105"/>
    </cofactor>
</comment>
<evidence type="ECO:0000256" key="5">
    <source>
        <dbReference type="ARBA" id="ARBA00022525"/>
    </source>
</evidence>
<dbReference type="PANTHER" id="PTHR11409">
    <property type="entry name" value="ADENOSINE DEAMINASE"/>
    <property type="match status" value="1"/>
</dbReference>
<dbReference type="GO" id="GO:0004000">
    <property type="term" value="F:adenosine deaminase activity"/>
    <property type="evidence" value="ECO:0007669"/>
    <property type="project" value="InterPro"/>
</dbReference>
<keyword evidence="8" id="KW-0378">Hydrolase</keyword>
<reference evidence="13" key="2">
    <citation type="submission" date="2025-09" db="UniProtKB">
        <authorList>
            <consortium name="Ensembl"/>
        </authorList>
    </citation>
    <scope>IDENTIFICATION</scope>
</reference>
<evidence type="ECO:0000259" key="11">
    <source>
        <dbReference type="Pfam" id="PF00962"/>
    </source>
</evidence>
<dbReference type="Ensembl" id="ENSCSRT00000027286.1">
    <property type="protein sequence ID" value="ENSCSRP00000026189.1"/>
    <property type="gene ID" value="ENSCSRG00000019491.1"/>
</dbReference>
<comment type="subcellular location">
    <subcellularLocation>
        <location evidence="2">Secreted</location>
    </subcellularLocation>
</comment>
<dbReference type="Proteomes" id="UP000694403">
    <property type="component" value="Unplaced"/>
</dbReference>
<dbReference type="InterPro" id="IPR013659">
    <property type="entry name" value="A_deaminase_N"/>
</dbReference>
<comment type="catalytic activity">
    <reaction evidence="9">
        <text>adenosine + H2O + H(+) = inosine + NH4(+)</text>
        <dbReference type="Rhea" id="RHEA:24408"/>
        <dbReference type="ChEBI" id="CHEBI:15377"/>
        <dbReference type="ChEBI" id="CHEBI:15378"/>
        <dbReference type="ChEBI" id="CHEBI:16335"/>
        <dbReference type="ChEBI" id="CHEBI:17596"/>
        <dbReference type="ChEBI" id="CHEBI:28938"/>
        <dbReference type="EC" id="3.5.4.4"/>
    </reaction>
</comment>
<dbReference type="InterPro" id="IPR032466">
    <property type="entry name" value="Metal_Hydrolase"/>
</dbReference>
<name>A0A8C3TBC7_CHESE</name>
<dbReference type="InterPro" id="IPR006331">
    <property type="entry name" value="ADGF"/>
</dbReference>
<dbReference type="Gene3D" id="3.20.20.140">
    <property type="entry name" value="Metal-dependent hydrolases"/>
    <property type="match status" value="1"/>
</dbReference>
<keyword evidence="14" id="KW-1185">Reference proteome</keyword>
<organism evidence="13 14">
    <name type="scientific">Chelydra serpentina</name>
    <name type="common">Snapping turtle</name>
    <name type="synonym">Testudo serpentina</name>
    <dbReference type="NCBI Taxonomy" id="8475"/>
    <lineage>
        <taxon>Eukaryota</taxon>
        <taxon>Metazoa</taxon>
        <taxon>Chordata</taxon>
        <taxon>Craniata</taxon>
        <taxon>Vertebrata</taxon>
        <taxon>Euteleostomi</taxon>
        <taxon>Archelosauria</taxon>
        <taxon>Testudinata</taxon>
        <taxon>Testudines</taxon>
        <taxon>Cryptodira</taxon>
        <taxon>Durocryptodira</taxon>
        <taxon>Americhelydia</taxon>
        <taxon>Chelydroidea</taxon>
        <taxon>Chelydridae</taxon>
        <taxon>Chelydra</taxon>
    </lineage>
</organism>
<dbReference type="InterPro" id="IPR006330">
    <property type="entry name" value="Ado/ade_deaminase"/>
</dbReference>
<keyword evidence="6" id="KW-0479">Metal-binding</keyword>
<keyword evidence="7 10" id="KW-0732">Signal</keyword>
<keyword evidence="5" id="KW-0964">Secreted</keyword>
<comment type="similarity">
    <text evidence="3">Belongs to the metallo-dependent hydrolases superfamily. Adenosine and AMP deaminases family. ADGF subfamily.</text>
</comment>
<dbReference type="GO" id="GO:0006154">
    <property type="term" value="P:adenosine catabolic process"/>
    <property type="evidence" value="ECO:0007669"/>
    <property type="project" value="InterPro"/>
</dbReference>
<evidence type="ECO:0000256" key="7">
    <source>
        <dbReference type="ARBA" id="ARBA00022729"/>
    </source>
</evidence>
<feature type="signal peptide" evidence="10">
    <location>
        <begin position="1"/>
        <end position="21"/>
    </location>
</feature>
<protein>
    <recommendedName>
        <fullName evidence="4">adenosine deaminase</fullName>
        <ecNumber evidence="4">3.5.4.4</ecNumber>
    </recommendedName>
</protein>
<evidence type="ECO:0000256" key="8">
    <source>
        <dbReference type="ARBA" id="ARBA00022801"/>
    </source>
</evidence>
<dbReference type="PANTHER" id="PTHR11409:SF39">
    <property type="entry name" value="ADENOSINE DEAMINASE 2"/>
    <property type="match status" value="1"/>
</dbReference>
<proteinExistence type="inferred from homology"/>
<dbReference type="SUPFAM" id="SSF51556">
    <property type="entry name" value="Metallo-dependent hydrolases"/>
    <property type="match status" value="1"/>
</dbReference>
<feature type="domain" description="Adenosine deaminase" evidence="11">
    <location>
        <begin position="197"/>
        <end position="484"/>
    </location>
</feature>
<evidence type="ECO:0000256" key="3">
    <source>
        <dbReference type="ARBA" id="ARBA00006083"/>
    </source>
</evidence>
<dbReference type="GO" id="GO:0046103">
    <property type="term" value="P:inosine biosynthetic process"/>
    <property type="evidence" value="ECO:0007669"/>
    <property type="project" value="TreeGrafter"/>
</dbReference>
<dbReference type="Pfam" id="PF00962">
    <property type="entry name" value="A_deaminase"/>
    <property type="match status" value="1"/>
</dbReference>
<evidence type="ECO:0000259" key="12">
    <source>
        <dbReference type="Pfam" id="PF08451"/>
    </source>
</evidence>
<evidence type="ECO:0000256" key="6">
    <source>
        <dbReference type="ARBA" id="ARBA00022723"/>
    </source>
</evidence>
<dbReference type="NCBIfam" id="TIGR01431">
    <property type="entry name" value="adm_rel"/>
    <property type="match status" value="1"/>
</dbReference>
<evidence type="ECO:0000256" key="4">
    <source>
        <dbReference type="ARBA" id="ARBA00012784"/>
    </source>
</evidence>
<dbReference type="InterPro" id="IPR001365">
    <property type="entry name" value="A_deaminase_dom"/>
</dbReference>
<dbReference type="AlphaFoldDB" id="A0A8C3TBC7"/>
<reference evidence="13" key="1">
    <citation type="submission" date="2025-08" db="UniProtKB">
        <authorList>
            <consortium name="Ensembl"/>
        </authorList>
    </citation>
    <scope>IDENTIFICATION</scope>
</reference>
<accession>A0A8C3TBC7</accession>
<evidence type="ECO:0000313" key="14">
    <source>
        <dbReference type="Proteomes" id="UP000694403"/>
    </source>
</evidence>
<feature type="chain" id="PRO_5034717408" description="adenosine deaminase" evidence="10">
    <location>
        <begin position="22"/>
        <end position="509"/>
    </location>
</feature>
<dbReference type="Pfam" id="PF08451">
    <property type="entry name" value="A_deaminase_N"/>
    <property type="match status" value="1"/>
</dbReference>
<evidence type="ECO:0000256" key="2">
    <source>
        <dbReference type="ARBA" id="ARBA00004613"/>
    </source>
</evidence>
<evidence type="ECO:0000256" key="9">
    <source>
        <dbReference type="ARBA" id="ARBA00047764"/>
    </source>
</evidence>
<evidence type="ECO:0000256" key="10">
    <source>
        <dbReference type="SAM" id="SignalP"/>
    </source>
</evidence>
<dbReference type="FunFam" id="3.20.20.140:FF:000017">
    <property type="entry name" value="Adenosine deaminase 2"/>
    <property type="match status" value="1"/>
</dbReference>
<dbReference type="EC" id="3.5.4.4" evidence="4"/>
<evidence type="ECO:0000256" key="1">
    <source>
        <dbReference type="ARBA" id="ARBA00001947"/>
    </source>
</evidence>
<sequence>MKPQADWLVFLVLSLVPLCLPIPLRDFLMEQENVRRTGGNLVLGKWEEQVNEYLISLKKMEVAKARETGYFPPSMHFFRAKGFIDQSAVFSILKRMPKGAVLHLHDYAILSVDWLVHNATYLPDCYICFTHVGTVQFKFSKPHPPSPVPQDCSEWVLLETYRKQLHNISEFDNSLLKNMTLVTDNPELTYPTQAFIWRRFENVFFTVSGLICYAPVFKAYFYQGLLEIYEDNIQYVEIRALLPPVYELDGTQYNESWSVATYQKVTRQFVKDHPDFIGAKIIFTTHRKQNVTEIKKAVYKAMVLRAMFPDTLAGFDLVGYEDEGHSLWDLKDALTIPYSLRANLPYFFHAGETDWQGTSVDNNVLDALLFNTSRIGHGFALIKHSVAKNLSLKMDVPIELCPISNQVLLLVSDLRSHPAAELMAEGHPIVVSPDDPSVFGSKGVSYDFYEVFMGIGGMRADLRTLKQLALNSLKYSSLLPEEKAQAKQVWQKKWDQFIADLSNAFPREL</sequence>
<dbReference type="GO" id="GO:0046872">
    <property type="term" value="F:metal ion binding"/>
    <property type="evidence" value="ECO:0007669"/>
    <property type="project" value="UniProtKB-KW"/>
</dbReference>
<feature type="domain" description="Adenosine/AMP deaminase N-terminal" evidence="12">
    <location>
        <begin position="25"/>
        <end position="93"/>
    </location>
</feature>
<dbReference type="GO" id="GO:0005615">
    <property type="term" value="C:extracellular space"/>
    <property type="evidence" value="ECO:0007669"/>
    <property type="project" value="InterPro"/>
</dbReference>
<dbReference type="CDD" id="cd01321">
    <property type="entry name" value="ADGF"/>
    <property type="match status" value="1"/>
</dbReference>